<dbReference type="PROSITE" id="PS50238">
    <property type="entry name" value="RHOGAP"/>
    <property type="match status" value="1"/>
</dbReference>
<dbReference type="EMBL" id="CAJVPV010062666">
    <property type="protein sequence ID" value="CAG8792146.1"/>
    <property type="molecule type" value="Genomic_DNA"/>
</dbReference>
<dbReference type="GO" id="GO:0005096">
    <property type="term" value="F:GTPase activator activity"/>
    <property type="evidence" value="ECO:0007669"/>
    <property type="project" value="TreeGrafter"/>
</dbReference>
<protein>
    <submittedName>
        <fullName evidence="2">7378_t:CDS:1</fullName>
    </submittedName>
</protein>
<dbReference type="PANTHER" id="PTHR45876">
    <property type="entry name" value="FI04035P"/>
    <property type="match status" value="1"/>
</dbReference>
<dbReference type="PANTHER" id="PTHR45876:SF8">
    <property type="entry name" value="FI04035P"/>
    <property type="match status" value="1"/>
</dbReference>
<dbReference type="InterPro" id="IPR008936">
    <property type="entry name" value="Rho_GTPase_activation_prot"/>
</dbReference>
<accession>A0A9N9JU99</accession>
<proteinExistence type="predicted"/>
<organism evidence="2 3">
    <name type="scientific">Acaulospora morrowiae</name>
    <dbReference type="NCBI Taxonomy" id="94023"/>
    <lineage>
        <taxon>Eukaryota</taxon>
        <taxon>Fungi</taxon>
        <taxon>Fungi incertae sedis</taxon>
        <taxon>Mucoromycota</taxon>
        <taxon>Glomeromycotina</taxon>
        <taxon>Glomeromycetes</taxon>
        <taxon>Diversisporales</taxon>
        <taxon>Acaulosporaceae</taxon>
        <taxon>Acaulospora</taxon>
    </lineage>
</organism>
<dbReference type="Proteomes" id="UP000789342">
    <property type="component" value="Unassembled WGS sequence"/>
</dbReference>
<sequence>IFSTPDVIDRTKMDVSNLSMIFAPSFLRCPTDSLETIFKNSKYEQFVVKNLLTNFRPSYIDDDVEFGFDFEDL</sequence>
<keyword evidence="3" id="KW-1185">Reference proteome</keyword>
<dbReference type="AlphaFoldDB" id="A0A9N9JU99"/>
<dbReference type="Gene3D" id="1.10.555.10">
    <property type="entry name" value="Rho GTPase activation protein"/>
    <property type="match status" value="1"/>
</dbReference>
<dbReference type="SUPFAM" id="SSF48350">
    <property type="entry name" value="GTPase activation domain, GAP"/>
    <property type="match status" value="1"/>
</dbReference>
<gene>
    <name evidence="2" type="ORF">AMORRO_LOCUS18241</name>
</gene>
<evidence type="ECO:0000259" key="1">
    <source>
        <dbReference type="PROSITE" id="PS50238"/>
    </source>
</evidence>
<evidence type="ECO:0000313" key="2">
    <source>
        <dbReference type="EMBL" id="CAG8792146.1"/>
    </source>
</evidence>
<comment type="caution">
    <text evidence="2">The sequence shown here is derived from an EMBL/GenBank/DDBJ whole genome shotgun (WGS) entry which is preliminary data.</text>
</comment>
<feature type="non-terminal residue" evidence="2">
    <location>
        <position position="1"/>
    </location>
</feature>
<dbReference type="OrthoDB" id="437889at2759"/>
<reference evidence="2" key="1">
    <citation type="submission" date="2021-06" db="EMBL/GenBank/DDBJ databases">
        <authorList>
            <person name="Kallberg Y."/>
            <person name="Tangrot J."/>
            <person name="Rosling A."/>
        </authorList>
    </citation>
    <scope>NUCLEOTIDE SEQUENCE</scope>
    <source>
        <strain evidence="2">CL551</strain>
    </source>
</reference>
<name>A0A9N9JU99_9GLOM</name>
<dbReference type="InterPro" id="IPR000198">
    <property type="entry name" value="RhoGAP_dom"/>
</dbReference>
<feature type="domain" description="Rho-GAP" evidence="1">
    <location>
        <begin position="1"/>
        <end position="59"/>
    </location>
</feature>
<dbReference type="GO" id="GO:0005737">
    <property type="term" value="C:cytoplasm"/>
    <property type="evidence" value="ECO:0007669"/>
    <property type="project" value="TreeGrafter"/>
</dbReference>
<evidence type="ECO:0000313" key="3">
    <source>
        <dbReference type="Proteomes" id="UP000789342"/>
    </source>
</evidence>
<dbReference type="GO" id="GO:0007165">
    <property type="term" value="P:signal transduction"/>
    <property type="evidence" value="ECO:0007669"/>
    <property type="project" value="InterPro"/>
</dbReference>